<dbReference type="Proteomes" id="UP001501746">
    <property type="component" value="Unassembled WGS sequence"/>
</dbReference>
<evidence type="ECO:0000256" key="1">
    <source>
        <dbReference type="ARBA" id="ARBA00009184"/>
    </source>
</evidence>
<accession>A0ABN2MU49</accession>
<keyword evidence="4" id="KW-0460">Magnesium</keyword>
<keyword evidence="2" id="KW-0479">Metal-binding</keyword>
<evidence type="ECO:0000313" key="6">
    <source>
        <dbReference type="Proteomes" id="UP001501746"/>
    </source>
</evidence>
<evidence type="ECO:0000256" key="2">
    <source>
        <dbReference type="ARBA" id="ARBA00022723"/>
    </source>
</evidence>
<proteinExistence type="inferred from homology"/>
<dbReference type="InterPro" id="IPR023214">
    <property type="entry name" value="HAD_sf"/>
</dbReference>
<sequence length="310" mass="33637">MTDLDSWRDTATRSAIVSFVERVSGEGPGSVPAAERIAVFDNDGTLWTEKPMPTQLAYVVEQWRKQAAADPSLADRQPYKAAVTGDLAWLGGAIDKHYEGDDSDLKVLIGALVGVTAGMSVDDYAASVGEFYETAKHLTLGTPYADAVYKPMVELLRYLEANGFTVYIVSGGERDFMRPMTQEYYGIPPEHVVGSALGLAWDEDSHEVRYTAGLDFFDDGPEKPVRIWSRIGRRPLIACGNSNGDMPMLDFTRKGDGLALLVHHDDDSGRGDPAYDKGADTALAAAEARGYTVISVKDDWSSVFVDPAAG</sequence>
<dbReference type="PANTHER" id="PTHR43344">
    <property type="entry name" value="PHOSPHOSERINE PHOSPHATASE"/>
    <property type="match status" value="1"/>
</dbReference>
<reference evidence="5 6" key="1">
    <citation type="journal article" date="2019" name="Int. J. Syst. Evol. Microbiol.">
        <title>The Global Catalogue of Microorganisms (GCM) 10K type strain sequencing project: providing services to taxonomists for standard genome sequencing and annotation.</title>
        <authorList>
            <consortium name="The Broad Institute Genomics Platform"/>
            <consortium name="The Broad Institute Genome Sequencing Center for Infectious Disease"/>
            <person name="Wu L."/>
            <person name="Ma J."/>
        </authorList>
    </citation>
    <scope>NUCLEOTIDE SEQUENCE [LARGE SCALE GENOMIC DNA]</scope>
    <source>
        <strain evidence="5 6">JCM 14323</strain>
    </source>
</reference>
<dbReference type="EMBL" id="BAAANK010000007">
    <property type="protein sequence ID" value="GAA1838764.1"/>
    <property type="molecule type" value="Genomic_DNA"/>
</dbReference>
<comment type="similarity">
    <text evidence="1">Belongs to the HAD-like hydrolase superfamily. SerB family.</text>
</comment>
<evidence type="ECO:0000256" key="3">
    <source>
        <dbReference type="ARBA" id="ARBA00022801"/>
    </source>
</evidence>
<gene>
    <name evidence="5" type="ORF">GCM10009750_25730</name>
</gene>
<dbReference type="RefSeq" id="WP_157426778.1">
    <property type="nucleotide sequence ID" value="NZ_BAAANK010000007.1"/>
</dbReference>
<name>A0ABN2MU49_9MICO</name>
<comment type="caution">
    <text evidence="5">The sequence shown here is derived from an EMBL/GenBank/DDBJ whole genome shotgun (WGS) entry which is preliminary data.</text>
</comment>
<dbReference type="InterPro" id="IPR036412">
    <property type="entry name" value="HAD-like_sf"/>
</dbReference>
<protein>
    <submittedName>
        <fullName evidence="5">HAD family hydrolase</fullName>
    </submittedName>
</protein>
<dbReference type="PANTHER" id="PTHR43344:SF13">
    <property type="entry name" value="PHOSPHATASE RV3661-RELATED"/>
    <property type="match status" value="1"/>
</dbReference>
<keyword evidence="6" id="KW-1185">Reference proteome</keyword>
<dbReference type="GO" id="GO:0016787">
    <property type="term" value="F:hydrolase activity"/>
    <property type="evidence" value="ECO:0007669"/>
    <property type="project" value="UniProtKB-KW"/>
</dbReference>
<dbReference type="Pfam" id="PF12710">
    <property type="entry name" value="HAD"/>
    <property type="match status" value="1"/>
</dbReference>
<dbReference type="InterPro" id="IPR050582">
    <property type="entry name" value="HAD-like_SerB"/>
</dbReference>
<keyword evidence="3 5" id="KW-0378">Hydrolase</keyword>
<evidence type="ECO:0000256" key="4">
    <source>
        <dbReference type="ARBA" id="ARBA00022842"/>
    </source>
</evidence>
<evidence type="ECO:0000313" key="5">
    <source>
        <dbReference type="EMBL" id="GAA1838764.1"/>
    </source>
</evidence>
<dbReference type="Gene3D" id="3.40.50.1000">
    <property type="entry name" value="HAD superfamily/HAD-like"/>
    <property type="match status" value="1"/>
</dbReference>
<organism evidence="5 6">
    <name type="scientific">Agromyces salentinus</name>
    <dbReference type="NCBI Taxonomy" id="269421"/>
    <lineage>
        <taxon>Bacteria</taxon>
        <taxon>Bacillati</taxon>
        <taxon>Actinomycetota</taxon>
        <taxon>Actinomycetes</taxon>
        <taxon>Micrococcales</taxon>
        <taxon>Microbacteriaceae</taxon>
        <taxon>Agromyces</taxon>
    </lineage>
</organism>
<dbReference type="SUPFAM" id="SSF56784">
    <property type="entry name" value="HAD-like"/>
    <property type="match status" value="1"/>
</dbReference>